<organism evidence="2 3">
    <name type="scientific">Macleaya cordata</name>
    <name type="common">Five-seeded plume-poppy</name>
    <name type="synonym">Bocconia cordata</name>
    <dbReference type="NCBI Taxonomy" id="56857"/>
    <lineage>
        <taxon>Eukaryota</taxon>
        <taxon>Viridiplantae</taxon>
        <taxon>Streptophyta</taxon>
        <taxon>Embryophyta</taxon>
        <taxon>Tracheophyta</taxon>
        <taxon>Spermatophyta</taxon>
        <taxon>Magnoliopsida</taxon>
        <taxon>Ranunculales</taxon>
        <taxon>Papaveraceae</taxon>
        <taxon>Papaveroideae</taxon>
        <taxon>Macleaya</taxon>
    </lineage>
</organism>
<gene>
    <name evidence="2" type="ORF">BVC80_7853g8</name>
</gene>
<dbReference type="AlphaFoldDB" id="A0A200PYP4"/>
<dbReference type="Proteomes" id="UP000195402">
    <property type="component" value="Unassembled WGS sequence"/>
</dbReference>
<dbReference type="FunCoup" id="A0A200PYP4">
    <property type="interactions" value="184"/>
</dbReference>
<dbReference type="PANTHER" id="PTHR33781:SF1">
    <property type="entry name" value="PROTEIN PHYTOCHROME KINASE SUBSTRATE 4"/>
    <property type="match status" value="1"/>
</dbReference>
<feature type="region of interest" description="Disordered" evidence="1">
    <location>
        <begin position="160"/>
        <end position="180"/>
    </location>
</feature>
<comment type="caution">
    <text evidence="2">The sequence shown here is derived from an EMBL/GenBank/DDBJ whole genome shotgun (WGS) entry which is preliminary data.</text>
</comment>
<dbReference type="EMBL" id="MVGT01003734">
    <property type="protein sequence ID" value="OVA03311.1"/>
    <property type="molecule type" value="Genomic_DNA"/>
</dbReference>
<evidence type="ECO:0008006" key="4">
    <source>
        <dbReference type="Google" id="ProtNLM"/>
    </source>
</evidence>
<reference evidence="2 3" key="1">
    <citation type="journal article" date="2017" name="Mol. Plant">
        <title>The Genome of Medicinal Plant Macleaya cordata Provides New Insights into Benzylisoquinoline Alkaloids Metabolism.</title>
        <authorList>
            <person name="Liu X."/>
            <person name="Liu Y."/>
            <person name="Huang P."/>
            <person name="Ma Y."/>
            <person name="Qing Z."/>
            <person name="Tang Q."/>
            <person name="Cao H."/>
            <person name="Cheng P."/>
            <person name="Zheng Y."/>
            <person name="Yuan Z."/>
            <person name="Zhou Y."/>
            <person name="Liu J."/>
            <person name="Tang Z."/>
            <person name="Zhuo Y."/>
            <person name="Zhang Y."/>
            <person name="Yu L."/>
            <person name="Huang J."/>
            <person name="Yang P."/>
            <person name="Peng Q."/>
            <person name="Zhang J."/>
            <person name="Jiang W."/>
            <person name="Zhang Z."/>
            <person name="Lin K."/>
            <person name="Ro D.K."/>
            <person name="Chen X."/>
            <person name="Xiong X."/>
            <person name="Shang Y."/>
            <person name="Huang S."/>
            <person name="Zeng J."/>
        </authorList>
    </citation>
    <scope>NUCLEOTIDE SEQUENCE [LARGE SCALE GENOMIC DNA]</scope>
    <source>
        <strain evidence="3">cv. BLH2017</strain>
        <tissue evidence="2">Root</tissue>
    </source>
</reference>
<dbReference type="OrthoDB" id="691744at2759"/>
<dbReference type="InParanoid" id="A0A200PYP4"/>
<sequence>MERFTVVAATTNGSLSQRPIFKGNSIPPKPQLRDASFSAYLRPEEPKPDRIGRNCRGIDDSEISIFEAERYFNEIQDQKENKKASSVSLNLARIIDRCDIPTIPRLSSVSSVDGYGRNYRTGSFHATPTASSEASWNSQSGLLSNPPGSIAVSMKNLGLDEKKKKGSPSSTSSSSSSTKWFFGRKCPCSGKKSVQVDEKFSEPKTPVFNLNNSSPNSSLNPKKQNFVAGEAVLVKATMDFDKKLGIDERPKLMKSLTGTNWVKEQEVATVRDSAGFSPENHFPTEIGRRVVPSGRSFTTDTGGAFSFPILNPPAAATKVLLNGGKPVVSQLEDPPRESLEVFRPTDESTVRKSTDLQRRVLMSFPEDSDRRSFTFPASPKIRPTDDDVVSDASSDLFEIESFSTQSTMYPMYRRRDSLDEISSFEGRRYGGSGGGFTHFRRSLDETTTPSIAPTECYEPSEVSIDWSVTTAEGFDRGSITNFSIAAGSDYEDVRFMNHDTKKVTMSNGTGTTSKRKGNGLLSCRCEKAVSVGPHPVKSVPAEQRHVSGQFAIESGRINPAMSRLSEMSSMHVGRASGKLPFARSHSARMSHQALTTR</sequence>
<accession>A0A200PYP4</accession>
<dbReference type="InterPro" id="IPR039615">
    <property type="entry name" value="PKS"/>
</dbReference>
<name>A0A200PYP4_MACCD</name>
<evidence type="ECO:0000256" key="1">
    <source>
        <dbReference type="SAM" id="MobiDB-lite"/>
    </source>
</evidence>
<evidence type="ECO:0000313" key="3">
    <source>
        <dbReference type="Proteomes" id="UP000195402"/>
    </source>
</evidence>
<feature type="compositionally biased region" description="Low complexity" evidence="1">
    <location>
        <begin position="167"/>
        <end position="179"/>
    </location>
</feature>
<dbReference type="STRING" id="56857.A0A200PYP4"/>
<evidence type="ECO:0000313" key="2">
    <source>
        <dbReference type="EMBL" id="OVA03311.1"/>
    </source>
</evidence>
<dbReference type="GO" id="GO:0009638">
    <property type="term" value="P:phototropism"/>
    <property type="evidence" value="ECO:0007669"/>
    <property type="project" value="InterPro"/>
</dbReference>
<protein>
    <recommendedName>
        <fullName evidence="4">Phytochrome kinase substrate 1</fullName>
    </recommendedName>
</protein>
<keyword evidence="3" id="KW-1185">Reference proteome</keyword>
<proteinExistence type="predicted"/>
<dbReference type="OMA" id="VNVGPQP"/>
<dbReference type="PANTHER" id="PTHR33781">
    <property type="entry name" value="PROTEIN PHYTOCHROME KINASE SUBSTRATE 1-RELATED"/>
    <property type="match status" value="1"/>
</dbReference>